<dbReference type="PROSITE" id="PS51257">
    <property type="entry name" value="PROKAR_LIPOPROTEIN"/>
    <property type="match status" value="1"/>
</dbReference>
<comment type="caution">
    <text evidence="2">The sequence shown here is derived from an EMBL/GenBank/DDBJ whole genome shotgun (WGS) entry which is preliminary data.</text>
</comment>
<organism evidence="2 3">
    <name type="scientific">Dielma fastidiosa</name>
    <dbReference type="NCBI Taxonomy" id="1034346"/>
    <lineage>
        <taxon>Bacteria</taxon>
        <taxon>Bacillati</taxon>
        <taxon>Bacillota</taxon>
        <taxon>Erysipelotrichia</taxon>
        <taxon>Erysipelotrichales</taxon>
        <taxon>Erysipelotrichaceae</taxon>
        <taxon>Dielma</taxon>
    </lineage>
</organism>
<sequence>MKIDKVLKKLLLLFVLFLSTGCQAKPESSSYFQLISSDNKLMNRIDDPQSVIDLFALLESADIEEQAIRSDYYIWLKYMKNEQVEVSYRVNMHMNMEKDGPQEIHLVFIDNQTSGKINVLDKSQKEVISQFFELIEFDPITDYYQN</sequence>
<gene>
    <name evidence="2" type="ORF">DES51_1208</name>
</gene>
<feature type="signal peptide" evidence="1">
    <location>
        <begin position="1"/>
        <end position="24"/>
    </location>
</feature>
<accession>A0A318KEV1</accession>
<dbReference type="EMBL" id="QJKH01000020">
    <property type="protein sequence ID" value="PXX75105.1"/>
    <property type="molecule type" value="Genomic_DNA"/>
</dbReference>
<evidence type="ECO:0000313" key="2">
    <source>
        <dbReference type="EMBL" id="PXX75105.1"/>
    </source>
</evidence>
<proteinExistence type="predicted"/>
<evidence type="ECO:0008006" key="4">
    <source>
        <dbReference type="Google" id="ProtNLM"/>
    </source>
</evidence>
<evidence type="ECO:0000313" key="3">
    <source>
        <dbReference type="Proteomes" id="UP000247612"/>
    </source>
</evidence>
<dbReference type="AlphaFoldDB" id="A0A318KEV1"/>
<feature type="chain" id="PRO_5016314849" description="Lipoprotein" evidence="1">
    <location>
        <begin position="25"/>
        <end position="146"/>
    </location>
</feature>
<keyword evidence="3" id="KW-1185">Reference proteome</keyword>
<name>A0A318KEV1_9FIRM</name>
<reference evidence="2 3" key="1">
    <citation type="submission" date="2018-05" db="EMBL/GenBank/DDBJ databases">
        <title>Genomic Encyclopedia of Type Strains, Phase IV (KMG-IV): sequencing the most valuable type-strain genomes for metagenomic binning, comparative biology and taxonomic classification.</title>
        <authorList>
            <person name="Goeker M."/>
        </authorList>
    </citation>
    <scope>NUCLEOTIDE SEQUENCE [LARGE SCALE GENOMIC DNA]</scope>
    <source>
        <strain evidence="2 3">JC118</strain>
    </source>
</reference>
<evidence type="ECO:0000256" key="1">
    <source>
        <dbReference type="SAM" id="SignalP"/>
    </source>
</evidence>
<dbReference type="RefSeq" id="WP_022938520.1">
    <property type="nucleotide sequence ID" value="NZ_CABKRQ010000005.1"/>
</dbReference>
<protein>
    <recommendedName>
        <fullName evidence="4">Lipoprotein</fullName>
    </recommendedName>
</protein>
<keyword evidence="1" id="KW-0732">Signal</keyword>
<dbReference type="Proteomes" id="UP000247612">
    <property type="component" value="Unassembled WGS sequence"/>
</dbReference>